<dbReference type="Proteomes" id="UP000005413">
    <property type="component" value="Unassembled WGS sequence"/>
</dbReference>
<accession>G5JJF7</accession>
<dbReference type="Gene3D" id="1.10.3450.10">
    <property type="entry name" value="TTHA0068-like"/>
    <property type="match status" value="1"/>
</dbReference>
<evidence type="ECO:0000313" key="1">
    <source>
        <dbReference type="EMBL" id="EHJ07682.1"/>
    </source>
</evidence>
<dbReference type="PATRIC" id="fig|911238.3.peg.1395"/>
<dbReference type="EMBL" id="AEUN01000442">
    <property type="protein sequence ID" value="EHJ07682.1"/>
    <property type="molecule type" value="Genomic_DNA"/>
</dbReference>
<dbReference type="OrthoDB" id="165483at2"/>
<dbReference type="InterPro" id="IPR005500">
    <property type="entry name" value="DUF309"/>
</dbReference>
<gene>
    <name evidence="1" type="ORF">SS7213T_08062</name>
</gene>
<name>G5JJF7_9STAP</name>
<evidence type="ECO:0000313" key="2">
    <source>
        <dbReference type="Proteomes" id="UP000005413"/>
    </source>
</evidence>
<organism evidence="1 2">
    <name type="scientific">Staphylococcus simiae CCM 7213 = CCUG 51256</name>
    <dbReference type="NCBI Taxonomy" id="911238"/>
    <lineage>
        <taxon>Bacteria</taxon>
        <taxon>Bacillati</taxon>
        <taxon>Bacillota</taxon>
        <taxon>Bacilli</taxon>
        <taxon>Bacillales</taxon>
        <taxon>Staphylococcaceae</taxon>
        <taxon>Staphylococcus</taxon>
    </lineage>
</organism>
<dbReference type="SUPFAM" id="SSF140663">
    <property type="entry name" value="TTHA0068-like"/>
    <property type="match status" value="1"/>
</dbReference>
<evidence type="ECO:0008006" key="3">
    <source>
        <dbReference type="Google" id="ProtNLM"/>
    </source>
</evidence>
<dbReference type="PANTHER" id="PTHR34796:SF1">
    <property type="entry name" value="EXPRESSED PROTEIN"/>
    <property type="match status" value="1"/>
</dbReference>
<dbReference type="PANTHER" id="PTHR34796">
    <property type="entry name" value="EXPRESSED PROTEIN"/>
    <property type="match status" value="1"/>
</dbReference>
<comment type="caution">
    <text evidence="1">The sequence shown here is derived from an EMBL/GenBank/DDBJ whole genome shotgun (WGS) entry which is preliminary data.</text>
</comment>
<dbReference type="RefSeq" id="WP_002464312.1">
    <property type="nucleotide sequence ID" value="NZ_AEUN01000442.1"/>
</dbReference>
<reference evidence="1 2" key="1">
    <citation type="journal article" date="2012" name="BMC Genomics">
        <title>Comparative genomic analysis of the genus Staphylococcus including Staphylococcus aureus and its newly described sister species Staphylococcus simiae.</title>
        <authorList>
            <person name="Suzuki H."/>
            <person name="Lefebure T."/>
            <person name="Pavinski Bitar P."/>
            <person name="Stanhope M.J."/>
        </authorList>
    </citation>
    <scope>NUCLEOTIDE SEQUENCE [LARGE SCALE GENOMIC DNA]</scope>
    <source>
        <strain evidence="1 2">CCM 7213</strain>
    </source>
</reference>
<dbReference type="InterPro" id="IPR023203">
    <property type="entry name" value="TTHA0068_sf"/>
</dbReference>
<dbReference type="AlphaFoldDB" id="G5JJF7"/>
<protein>
    <recommendedName>
        <fullName evidence="3">DUF309 domain-containing protein</fullName>
    </recommendedName>
</protein>
<proteinExistence type="predicted"/>
<keyword evidence="2" id="KW-1185">Reference proteome</keyword>
<dbReference type="Pfam" id="PF03745">
    <property type="entry name" value="DUF309"/>
    <property type="match status" value="1"/>
</dbReference>
<sequence>MQQALIKFYYQFHTHQHYFLCHDILEDAWKEQANYSKSDAIVGLILFTTACYHYRRHNIKGAEKSFIKAKHILATTTDGDQLYLDLKQLQLLIDRLLYNIQENKVYQPVKLPIYAEFELIIRQQYTDYYFNHQIINDSYIINHHLERDRSEVIHNKALALAQRLRERQHKTHYTKD</sequence>